<protein>
    <submittedName>
        <fullName evidence="1">Uncharacterized protein</fullName>
    </submittedName>
</protein>
<dbReference type="STRING" id="765440.A0A0C3AB03"/>
<organism evidence="1 2">
    <name type="scientific">Piloderma croceum (strain F 1598)</name>
    <dbReference type="NCBI Taxonomy" id="765440"/>
    <lineage>
        <taxon>Eukaryota</taxon>
        <taxon>Fungi</taxon>
        <taxon>Dikarya</taxon>
        <taxon>Basidiomycota</taxon>
        <taxon>Agaricomycotina</taxon>
        <taxon>Agaricomycetes</taxon>
        <taxon>Agaricomycetidae</taxon>
        <taxon>Atheliales</taxon>
        <taxon>Atheliaceae</taxon>
        <taxon>Piloderma</taxon>
    </lineage>
</organism>
<name>A0A0C3AB03_PILCF</name>
<feature type="non-terminal residue" evidence="1">
    <location>
        <position position="167"/>
    </location>
</feature>
<evidence type="ECO:0000313" key="1">
    <source>
        <dbReference type="EMBL" id="KIM70963.1"/>
    </source>
</evidence>
<dbReference type="Pfam" id="PF14223">
    <property type="entry name" value="Retrotran_gag_2"/>
    <property type="match status" value="1"/>
</dbReference>
<evidence type="ECO:0000313" key="2">
    <source>
        <dbReference type="Proteomes" id="UP000054166"/>
    </source>
</evidence>
<dbReference type="Proteomes" id="UP000054166">
    <property type="component" value="Unassembled WGS sequence"/>
</dbReference>
<reference evidence="2" key="2">
    <citation type="submission" date="2015-01" db="EMBL/GenBank/DDBJ databases">
        <title>Evolutionary Origins and Diversification of the Mycorrhizal Mutualists.</title>
        <authorList>
            <consortium name="DOE Joint Genome Institute"/>
            <consortium name="Mycorrhizal Genomics Consortium"/>
            <person name="Kohler A."/>
            <person name="Kuo A."/>
            <person name="Nagy L.G."/>
            <person name="Floudas D."/>
            <person name="Copeland A."/>
            <person name="Barry K.W."/>
            <person name="Cichocki N."/>
            <person name="Veneault-Fourrey C."/>
            <person name="LaButti K."/>
            <person name="Lindquist E.A."/>
            <person name="Lipzen A."/>
            <person name="Lundell T."/>
            <person name="Morin E."/>
            <person name="Murat C."/>
            <person name="Riley R."/>
            <person name="Ohm R."/>
            <person name="Sun H."/>
            <person name="Tunlid A."/>
            <person name="Henrissat B."/>
            <person name="Grigoriev I.V."/>
            <person name="Hibbett D.S."/>
            <person name="Martin F."/>
        </authorList>
    </citation>
    <scope>NUCLEOTIDE SEQUENCE [LARGE SCALE GENOMIC DNA]</scope>
    <source>
        <strain evidence="2">F 1598</strain>
    </source>
</reference>
<gene>
    <name evidence="1" type="ORF">PILCRDRAFT_17562</name>
</gene>
<dbReference type="OrthoDB" id="3263038at2759"/>
<dbReference type="EMBL" id="KN833657">
    <property type="protein sequence ID" value="KIM70963.1"/>
    <property type="molecule type" value="Genomic_DNA"/>
</dbReference>
<dbReference type="InParanoid" id="A0A0C3AB03"/>
<sequence>MSLSSRSQARTGPYIASISLVLCSQKEGGATSDGTTTCPGADSNELVTWRKDEALALDLLTQHIPDSTIIRTLSQLTAAAMWAEIVREYTEKGAYAQTELQTKFLESKCPDKGDVHEWLDSLRVRREELAQVGVAIDEKDYRSTIISSLPVYLASFASSQLAAARLY</sequence>
<dbReference type="AlphaFoldDB" id="A0A0C3AB03"/>
<reference evidence="1 2" key="1">
    <citation type="submission" date="2014-04" db="EMBL/GenBank/DDBJ databases">
        <authorList>
            <consortium name="DOE Joint Genome Institute"/>
            <person name="Kuo A."/>
            <person name="Tarkka M."/>
            <person name="Buscot F."/>
            <person name="Kohler A."/>
            <person name="Nagy L.G."/>
            <person name="Floudas D."/>
            <person name="Copeland A."/>
            <person name="Barry K.W."/>
            <person name="Cichocki N."/>
            <person name="Veneault-Fourrey C."/>
            <person name="LaButti K."/>
            <person name="Lindquist E.A."/>
            <person name="Lipzen A."/>
            <person name="Lundell T."/>
            <person name="Morin E."/>
            <person name="Murat C."/>
            <person name="Sun H."/>
            <person name="Tunlid A."/>
            <person name="Henrissat B."/>
            <person name="Grigoriev I.V."/>
            <person name="Hibbett D.S."/>
            <person name="Martin F."/>
            <person name="Nordberg H.P."/>
            <person name="Cantor M.N."/>
            <person name="Hua S.X."/>
        </authorList>
    </citation>
    <scope>NUCLEOTIDE SEQUENCE [LARGE SCALE GENOMIC DNA]</scope>
    <source>
        <strain evidence="1 2">F 1598</strain>
    </source>
</reference>
<proteinExistence type="predicted"/>
<keyword evidence="2" id="KW-1185">Reference proteome</keyword>
<accession>A0A0C3AB03</accession>
<dbReference type="HOGENOM" id="CLU_135972_1_0_1"/>